<evidence type="ECO:0000256" key="12">
    <source>
        <dbReference type="PIRNR" id="PIRNR015601"/>
    </source>
</evidence>
<dbReference type="EMBL" id="AFAY01000006">
    <property type="protein sequence ID" value="EGF11977.1"/>
    <property type="molecule type" value="Genomic_DNA"/>
</dbReference>
<dbReference type="NCBIfam" id="TIGR00046">
    <property type="entry name" value="RsmE family RNA methyltransferase"/>
    <property type="match status" value="1"/>
</dbReference>
<dbReference type="RefSeq" id="WP_007341431.1">
    <property type="nucleotide sequence ID" value="NZ_GL878494.1"/>
</dbReference>
<dbReference type="AlphaFoldDB" id="F2B9H3"/>
<dbReference type="SUPFAM" id="SSF75217">
    <property type="entry name" value="alpha/beta knot"/>
    <property type="match status" value="1"/>
</dbReference>
<dbReference type="PANTHER" id="PTHR30027:SF3">
    <property type="entry name" value="16S RRNA (URACIL(1498)-N(3))-METHYLTRANSFERASE"/>
    <property type="match status" value="1"/>
</dbReference>
<dbReference type="SUPFAM" id="SSF88697">
    <property type="entry name" value="PUA domain-like"/>
    <property type="match status" value="1"/>
</dbReference>
<dbReference type="GO" id="GO:0005737">
    <property type="term" value="C:cytoplasm"/>
    <property type="evidence" value="ECO:0007669"/>
    <property type="project" value="UniProtKB-SubCell"/>
</dbReference>
<name>F2B9H3_9NEIS</name>
<dbReference type="InterPro" id="IPR015947">
    <property type="entry name" value="PUA-like_sf"/>
</dbReference>
<dbReference type="OrthoDB" id="9815641at2"/>
<dbReference type="Pfam" id="PF20260">
    <property type="entry name" value="PUA_4"/>
    <property type="match status" value="1"/>
</dbReference>
<evidence type="ECO:0000256" key="5">
    <source>
        <dbReference type="ARBA" id="ARBA00022490"/>
    </source>
</evidence>
<keyword evidence="6 12" id="KW-0698">rRNA processing</keyword>
<organism evidence="15 16">
    <name type="scientific">Neisseria bacilliformis ATCC BAA-1200</name>
    <dbReference type="NCBI Taxonomy" id="888742"/>
    <lineage>
        <taxon>Bacteria</taxon>
        <taxon>Pseudomonadati</taxon>
        <taxon>Pseudomonadota</taxon>
        <taxon>Betaproteobacteria</taxon>
        <taxon>Neisseriales</taxon>
        <taxon>Neisseriaceae</taxon>
        <taxon>Neisseria</taxon>
    </lineage>
</organism>
<dbReference type="InterPro" id="IPR046887">
    <property type="entry name" value="RsmE_PUA-like"/>
</dbReference>
<dbReference type="Proteomes" id="UP000004105">
    <property type="component" value="Unassembled WGS sequence"/>
</dbReference>
<evidence type="ECO:0000256" key="7">
    <source>
        <dbReference type="ARBA" id="ARBA00022603"/>
    </source>
</evidence>
<accession>F2B9H3</accession>
<evidence type="ECO:0000256" key="11">
    <source>
        <dbReference type="ARBA" id="ARBA00047944"/>
    </source>
</evidence>
<feature type="domain" description="Ribosomal RNA small subunit methyltransferase E PUA-like" evidence="14">
    <location>
        <begin position="18"/>
        <end position="63"/>
    </location>
</feature>
<dbReference type="GO" id="GO:0070042">
    <property type="term" value="F:rRNA (uridine-N3-)-methyltransferase activity"/>
    <property type="evidence" value="ECO:0007669"/>
    <property type="project" value="TreeGrafter"/>
</dbReference>
<evidence type="ECO:0000256" key="10">
    <source>
        <dbReference type="ARBA" id="ARBA00025699"/>
    </source>
</evidence>
<gene>
    <name evidence="15" type="ORF">HMPREF9123_0419</name>
</gene>
<comment type="caution">
    <text evidence="15">The sequence shown here is derived from an EMBL/GenBank/DDBJ whole genome shotgun (WGS) entry which is preliminary data.</text>
</comment>
<keyword evidence="7 12" id="KW-0489">Methyltransferase</keyword>
<sequence length="239" mass="25792">MPRFFADAALCRGATVALPDNVVRHLHVLRCRAGEKIALFNGNGREYAAVLARVDKRAAMAEILDERPSENESPLAVTLVQAVSAGERMDFTLQKSVELGVAAVIPVISSRSVVRLDGERAQKRVVRWQEIVVSACEQSGRCVVPEVRPLLPYAQALAALPDADAKLLMSLNNRQSLRGIPPPQSVILMAGPEGGWTHEEEEAAFAAGFSGLTLGRRVLRTETAALAALAAMQTLWGDF</sequence>
<comment type="catalytic activity">
    <reaction evidence="11 12">
        <text>uridine(1498) in 16S rRNA + S-adenosyl-L-methionine = N(3)-methyluridine(1498) in 16S rRNA + S-adenosyl-L-homocysteine + H(+)</text>
        <dbReference type="Rhea" id="RHEA:42920"/>
        <dbReference type="Rhea" id="RHEA-COMP:10283"/>
        <dbReference type="Rhea" id="RHEA-COMP:10284"/>
        <dbReference type="ChEBI" id="CHEBI:15378"/>
        <dbReference type="ChEBI" id="CHEBI:57856"/>
        <dbReference type="ChEBI" id="CHEBI:59789"/>
        <dbReference type="ChEBI" id="CHEBI:65315"/>
        <dbReference type="ChEBI" id="CHEBI:74502"/>
        <dbReference type="EC" id="2.1.1.193"/>
    </reaction>
</comment>
<dbReference type="NCBIfam" id="NF008692">
    <property type="entry name" value="PRK11713.1-5"/>
    <property type="match status" value="1"/>
</dbReference>
<evidence type="ECO:0000256" key="3">
    <source>
        <dbReference type="ARBA" id="ARBA00012328"/>
    </source>
</evidence>
<evidence type="ECO:0000256" key="6">
    <source>
        <dbReference type="ARBA" id="ARBA00022552"/>
    </source>
</evidence>
<dbReference type="InterPro" id="IPR029026">
    <property type="entry name" value="tRNA_m1G_MTases_N"/>
</dbReference>
<keyword evidence="8 12" id="KW-0808">Transferase</keyword>
<reference evidence="15 16" key="1">
    <citation type="submission" date="2011-02" db="EMBL/GenBank/DDBJ databases">
        <authorList>
            <person name="Muzny D."/>
            <person name="Qin X."/>
            <person name="Deng J."/>
            <person name="Jiang H."/>
            <person name="Liu Y."/>
            <person name="Qu J."/>
            <person name="Song X.-Z."/>
            <person name="Zhang L."/>
            <person name="Thornton R."/>
            <person name="Coyle M."/>
            <person name="Francisco L."/>
            <person name="Jackson L."/>
            <person name="Javaid M."/>
            <person name="Korchina V."/>
            <person name="Kovar C."/>
            <person name="Mata R."/>
            <person name="Mathew T."/>
            <person name="Ngo R."/>
            <person name="Nguyen L."/>
            <person name="Nguyen N."/>
            <person name="Okwuonu G."/>
            <person name="Ongeri F."/>
            <person name="Pham C."/>
            <person name="Simmons D."/>
            <person name="Wilczek-Boney K."/>
            <person name="Hale W."/>
            <person name="Jakkamsetti A."/>
            <person name="Pham P."/>
            <person name="Ruth R."/>
            <person name="San Lucas F."/>
            <person name="Warren J."/>
            <person name="Zhang J."/>
            <person name="Zhao Z."/>
            <person name="Zhou C."/>
            <person name="Zhu D."/>
            <person name="Lee S."/>
            <person name="Bess C."/>
            <person name="Blankenburg K."/>
            <person name="Forbes L."/>
            <person name="Fu Q."/>
            <person name="Gubbala S."/>
            <person name="Hirani K."/>
            <person name="Jayaseelan J.C."/>
            <person name="Lara F."/>
            <person name="Munidasa M."/>
            <person name="Palculict T."/>
            <person name="Patil S."/>
            <person name="Pu L.-L."/>
            <person name="Saada N."/>
            <person name="Tang L."/>
            <person name="Weissenberger G."/>
            <person name="Zhu Y."/>
            <person name="Hemphill L."/>
            <person name="Shang Y."/>
            <person name="Youmans B."/>
            <person name="Ayvaz T."/>
            <person name="Ross M."/>
            <person name="Santibanez J."/>
            <person name="Aqrawi P."/>
            <person name="Gross S."/>
            <person name="Joshi V."/>
            <person name="Fowler G."/>
            <person name="Nazareth L."/>
            <person name="Reid J."/>
            <person name="Worley K."/>
            <person name="Petrosino J."/>
            <person name="Highlander S."/>
            <person name="Gibbs R."/>
        </authorList>
    </citation>
    <scope>NUCLEOTIDE SEQUENCE [LARGE SCALE GENOMIC DNA]</scope>
    <source>
        <strain evidence="15 16">ATCC BAA-1200</strain>
    </source>
</reference>
<dbReference type="Pfam" id="PF04452">
    <property type="entry name" value="Methyltrans_RNA"/>
    <property type="match status" value="1"/>
</dbReference>
<proteinExistence type="inferred from homology"/>
<protein>
    <recommendedName>
        <fullName evidence="4 12">Ribosomal RNA small subunit methyltransferase E</fullName>
        <ecNumber evidence="3 12">2.1.1.193</ecNumber>
    </recommendedName>
</protein>
<evidence type="ECO:0000259" key="13">
    <source>
        <dbReference type="Pfam" id="PF04452"/>
    </source>
</evidence>
<dbReference type="InterPro" id="IPR029028">
    <property type="entry name" value="Alpha/beta_knot_MTases"/>
</dbReference>
<evidence type="ECO:0000259" key="14">
    <source>
        <dbReference type="Pfam" id="PF20260"/>
    </source>
</evidence>
<dbReference type="Gene3D" id="3.40.1280.10">
    <property type="match status" value="1"/>
</dbReference>
<keyword evidence="5 12" id="KW-0963">Cytoplasm</keyword>
<keyword evidence="9 12" id="KW-0949">S-adenosyl-L-methionine</keyword>
<dbReference type="CDD" id="cd18084">
    <property type="entry name" value="RsmE-like"/>
    <property type="match status" value="1"/>
</dbReference>
<evidence type="ECO:0000313" key="15">
    <source>
        <dbReference type="EMBL" id="EGF11977.1"/>
    </source>
</evidence>
<dbReference type="PANTHER" id="PTHR30027">
    <property type="entry name" value="RIBOSOMAL RNA SMALL SUBUNIT METHYLTRANSFERASE E"/>
    <property type="match status" value="1"/>
</dbReference>
<dbReference type="GO" id="GO:0070475">
    <property type="term" value="P:rRNA base methylation"/>
    <property type="evidence" value="ECO:0007669"/>
    <property type="project" value="TreeGrafter"/>
</dbReference>
<evidence type="ECO:0000256" key="1">
    <source>
        <dbReference type="ARBA" id="ARBA00004496"/>
    </source>
</evidence>
<keyword evidence="16" id="KW-1185">Reference proteome</keyword>
<evidence type="ECO:0000256" key="2">
    <source>
        <dbReference type="ARBA" id="ARBA00005528"/>
    </source>
</evidence>
<dbReference type="InterPro" id="IPR046886">
    <property type="entry name" value="RsmE_MTase_dom"/>
</dbReference>
<evidence type="ECO:0000256" key="9">
    <source>
        <dbReference type="ARBA" id="ARBA00022691"/>
    </source>
</evidence>
<dbReference type="STRING" id="267212.GCA_001063965_01316"/>
<evidence type="ECO:0000256" key="8">
    <source>
        <dbReference type="ARBA" id="ARBA00022679"/>
    </source>
</evidence>
<evidence type="ECO:0000313" key="16">
    <source>
        <dbReference type="Proteomes" id="UP000004105"/>
    </source>
</evidence>
<evidence type="ECO:0000256" key="4">
    <source>
        <dbReference type="ARBA" id="ARBA00013673"/>
    </source>
</evidence>
<comment type="similarity">
    <text evidence="2 12">Belongs to the RNA methyltransferase RsmE family.</text>
</comment>
<comment type="subcellular location">
    <subcellularLocation>
        <location evidence="1 12">Cytoplasm</location>
    </subcellularLocation>
</comment>
<dbReference type="EC" id="2.1.1.193" evidence="3 12"/>
<dbReference type="InterPro" id="IPR006700">
    <property type="entry name" value="RsmE"/>
</dbReference>
<dbReference type="PIRSF" id="PIRSF015601">
    <property type="entry name" value="MTase_slr0722"/>
    <property type="match status" value="1"/>
</dbReference>
<feature type="domain" description="Ribosomal RNA small subunit methyltransferase E methyltransferase" evidence="13">
    <location>
        <begin position="71"/>
        <end position="233"/>
    </location>
</feature>
<comment type="function">
    <text evidence="10 12">Specifically methylates the N3 position of the uracil ring of uridine 1498 (m3U1498) in 16S rRNA. Acts on the fully assembled 30S ribosomal subunit.</text>
</comment>
<dbReference type="HOGENOM" id="CLU_067442_5_1_4"/>